<name>A0A3G4VBM2_9VIBR</name>
<dbReference type="RefSeq" id="WP_006074329.1">
    <property type="nucleotide sequence ID" value="NZ_CP033577.1"/>
</dbReference>
<dbReference type="Proteomes" id="UP000279760">
    <property type="component" value="Chromosome 1"/>
</dbReference>
<feature type="region of interest" description="Disordered" evidence="1">
    <location>
        <begin position="81"/>
        <end position="100"/>
    </location>
</feature>
<evidence type="ECO:0000313" key="3">
    <source>
        <dbReference type="Proteomes" id="UP000279760"/>
    </source>
</evidence>
<organism evidence="2 3">
    <name type="scientific">Vibrio mediterranei</name>
    <dbReference type="NCBI Taxonomy" id="689"/>
    <lineage>
        <taxon>Bacteria</taxon>
        <taxon>Pseudomonadati</taxon>
        <taxon>Pseudomonadota</taxon>
        <taxon>Gammaproteobacteria</taxon>
        <taxon>Vibrionales</taxon>
        <taxon>Vibrionaceae</taxon>
        <taxon>Vibrio</taxon>
    </lineage>
</organism>
<gene>
    <name evidence="2" type="ORF">ECB94_13555</name>
</gene>
<protein>
    <submittedName>
        <fullName evidence="2">Uncharacterized protein</fullName>
    </submittedName>
</protein>
<evidence type="ECO:0000313" key="2">
    <source>
        <dbReference type="EMBL" id="AYV22203.1"/>
    </source>
</evidence>
<feature type="compositionally biased region" description="Polar residues" evidence="1">
    <location>
        <begin position="91"/>
        <end position="100"/>
    </location>
</feature>
<evidence type="ECO:0000256" key="1">
    <source>
        <dbReference type="SAM" id="MobiDB-lite"/>
    </source>
</evidence>
<proteinExistence type="predicted"/>
<dbReference type="GeneID" id="64085303"/>
<reference evidence="2 3" key="1">
    <citation type="submission" date="2018-11" db="EMBL/GenBank/DDBJ databases">
        <title>Complete Genome Sequence of Vbrio mediterranei 117-T6: a Potential Pathogen Bacteria Isolated from the Conchocelis of Pyropia.</title>
        <authorList>
            <person name="Liu Q."/>
        </authorList>
    </citation>
    <scope>NUCLEOTIDE SEQUENCE [LARGE SCALE GENOMIC DNA]</scope>
    <source>
        <strain evidence="2 3">117-T6</strain>
    </source>
</reference>
<accession>A0A3G4VBM2</accession>
<dbReference type="AlphaFoldDB" id="A0A3G4VBM2"/>
<sequence length="100" mass="11655">MKPSPEQVERLVLKLEQAVKNRQFSEIEKLNRLLKQVLLTIEQSHPSYLPLVVRLKSVHNQCRALVEHEQVILKQQLSDNSSLRERDKAYAQTQVRAGEQ</sequence>
<dbReference type="EMBL" id="CP033577">
    <property type="protein sequence ID" value="AYV22203.1"/>
    <property type="molecule type" value="Genomic_DNA"/>
</dbReference>